<evidence type="ECO:0000313" key="3">
    <source>
        <dbReference type="Proteomes" id="UP000470772"/>
    </source>
</evidence>
<feature type="transmembrane region" description="Helical" evidence="1">
    <location>
        <begin position="30"/>
        <end position="48"/>
    </location>
</feature>
<protein>
    <submittedName>
        <fullName evidence="2">Uncharacterized protein</fullName>
    </submittedName>
</protein>
<name>A0A6A9QPD6_SULME</name>
<feature type="transmembrane region" description="Helical" evidence="1">
    <location>
        <begin position="128"/>
        <end position="152"/>
    </location>
</feature>
<proteinExistence type="predicted"/>
<feature type="transmembrane region" description="Helical" evidence="1">
    <location>
        <begin position="234"/>
        <end position="253"/>
    </location>
</feature>
<feature type="transmembrane region" description="Helical" evidence="1">
    <location>
        <begin position="265"/>
        <end position="285"/>
    </location>
</feature>
<evidence type="ECO:0000256" key="1">
    <source>
        <dbReference type="SAM" id="Phobius"/>
    </source>
</evidence>
<feature type="transmembrane region" description="Helical" evidence="1">
    <location>
        <begin position="688"/>
        <end position="707"/>
    </location>
</feature>
<keyword evidence="3" id="KW-1185">Reference proteome</keyword>
<accession>A0A6A9QPD6</accession>
<keyword evidence="1" id="KW-0812">Transmembrane</keyword>
<comment type="caution">
    <text evidence="2">The sequence shown here is derived from an EMBL/GenBank/DDBJ whole genome shotgun (WGS) entry which is preliminary data.</text>
</comment>
<dbReference type="Proteomes" id="UP000470772">
    <property type="component" value="Unassembled WGS sequence"/>
</dbReference>
<keyword evidence="1" id="KW-1133">Transmembrane helix</keyword>
<feature type="transmembrane region" description="Helical" evidence="1">
    <location>
        <begin position="305"/>
        <end position="325"/>
    </location>
</feature>
<dbReference type="AlphaFoldDB" id="A0A6A9QPD6"/>
<feature type="transmembrane region" description="Helical" evidence="1">
    <location>
        <begin position="89"/>
        <end position="116"/>
    </location>
</feature>
<dbReference type="EMBL" id="WGGD01000005">
    <property type="protein sequence ID" value="MUN29051.1"/>
    <property type="molecule type" value="Genomic_DNA"/>
</dbReference>
<keyword evidence="1" id="KW-0472">Membrane</keyword>
<sequence>MELSKDKSDITVLIVVIISLIASYKVSEEFPVILVLMSLTGILGKKWVSAVMILSSLGFLEFHLISLIQFLIVSIAASISLVLEVSYSVWLTLGISLIATDIEPVFQLLTLIALLVTMRYFKLEVKGFIVSGIALLVTEALVNLPVMDVSYFDLLTGVVGVASENVNMPKRSPYLVPLIPALFFATYGIPDGVYWADSSSFLFKYSPFSLWIPGSFYYPRVNDFLLCFFLDKPYYLFILAMVYLSGVLSYHAFKSMGIKYPLPISLVYSLLFPFNSPYIMIPYVVSPALLFLGKVKSDRRFLSVSLPIVALSSTILMFPLVAYLLSSMNRGLRWINFLAFLGISAFWILPYALLGFPSEPTSQWNYLFLFAGIAALSIYLGGKRLPSFILLVSSIVMALHLPFSSGFYPLLIISALYLATTVENFRALIVGATLLLLLASQAGYAYSVYNAPSIHIPDLENGYVYWVGNYSLLSPLPLTNKTYANYVVNESAGQVNITKVIGKSPYFKVLEINYSSPVFLLPEDSTVHEFADYVLWQVGNDSSLMISYPFYSSEKWVSVKTNESVNLEAQYQNGTFFSLKGEKFNLTSSLSFLELVHEGEGEVINVSVEIYNGSLVRLGHFVGKPQCLVKPNFAGVVIDVNSSYPFLLKVSNISGLVFYLHGKQLSPMKTYLMKGQITLIGTFPGEKYLYVGLVVTLVSYVSVLMPWRRIMSITKGKEIGST</sequence>
<feature type="transmembrane region" description="Helical" evidence="1">
    <location>
        <begin position="60"/>
        <end position="83"/>
    </location>
</feature>
<feature type="transmembrane region" description="Helical" evidence="1">
    <location>
        <begin position="388"/>
        <end position="419"/>
    </location>
</feature>
<feature type="transmembrane region" description="Helical" evidence="1">
    <location>
        <begin position="425"/>
        <end position="446"/>
    </location>
</feature>
<feature type="transmembrane region" description="Helical" evidence="1">
    <location>
        <begin position="7"/>
        <end position="24"/>
    </location>
</feature>
<reference evidence="2 3" key="1">
    <citation type="submission" date="2019-10" db="EMBL/GenBank/DDBJ databases">
        <title>Sequencing and Assembly of Multiple Reported Metal-Biooxidizing Members of the Extremely Thermoacidophilic Archaeal Family Sulfolobaceae.</title>
        <authorList>
            <person name="Counts J.A."/>
            <person name="Kelly R.M."/>
        </authorList>
    </citation>
    <scope>NUCLEOTIDE SEQUENCE [LARGE SCALE GENOMIC DNA]</scope>
    <source>
        <strain evidence="2 3">DSM 6482</strain>
    </source>
</reference>
<gene>
    <name evidence="2" type="ORF">GC250_06290</name>
</gene>
<evidence type="ECO:0000313" key="2">
    <source>
        <dbReference type="EMBL" id="MUN29051.1"/>
    </source>
</evidence>
<organism evidence="2 3">
    <name type="scientific">Sulfuracidifex metallicus DSM 6482 = JCM 9184</name>
    <dbReference type="NCBI Taxonomy" id="523847"/>
    <lineage>
        <taxon>Archaea</taxon>
        <taxon>Thermoproteota</taxon>
        <taxon>Thermoprotei</taxon>
        <taxon>Sulfolobales</taxon>
        <taxon>Sulfolobaceae</taxon>
        <taxon>Sulfuracidifex</taxon>
    </lineage>
</organism>
<feature type="transmembrane region" description="Helical" evidence="1">
    <location>
        <begin position="646"/>
        <end position="662"/>
    </location>
</feature>
<feature type="transmembrane region" description="Helical" evidence="1">
    <location>
        <begin position="172"/>
        <end position="189"/>
    </location>
</feature>
<dbReference type="RefSeq" id="WP_156016614.1">
    <property type="nucleotide sequence ID" value="NZ_WGGD01000005.1"/>
</dbReference>
<feature type="transmembrane region" description="Helical" evidence="1">
    <location>
        <begin position="337"/>
        <end position="357"/>
    </location>
</feature>
<feature type="transmembrane region" description="Helical" evidence="1">
    <location>
        <begin position="363"/>
        <end position="381"/>
    </location>
</feature>